<dbReference type="STRING" id="97972.A0A2V1DX34"/>
<dbReference type="PANTHER" id="PTHR33112:SF16">
    <property type="entry name" value="HETEROKARYON INCOMPATIBILITY DOMAIN-CONTAINING PROTEIN"/>
    <property type="match status" value="1"/>
</dbReference>
<evidence type="ECO:0000313" key="2">
    <source>
        <dbReference type="EMBL" id="PVI01400.1"/>
    </source>
</evidence>
<dbReference type="AlphaFoldDB" id="A0A2V1DX34"/>
<feature type="domain" description="Heterokaryon incompatibility" evidence="1">
    <location>
        <begin position="211"/>
        <end position="363"/>
    </location>
</feature>
<sequence>MHCQVCRDTLRNICDPSKVKRICSTEWFEAYCRRENISTLQDHVEKLPSEKAWRDPEELNHWAYGHHGSWQSLQESRNSNCNICRRLWPEEVPEFQQELSFASVITFTDVTKDNLKQELHLDVYSAFTNWCFFLYTTLVNNTLSYLEPSTSSPTTWGIIQHWLHGCVEGHECDHRTDKDFLPTRLLELTISDAECSFRLVHKHEVAPGVRYLTLSHCWGSKAWNEKLVLTETNLGSLRQKQNIDVLPQTFQDAFIVLKRLGARYLWIDRLCIQQDSIDDWRVESASMEEVYSNSYLTIAALGAENDEGGCFFTRQDFLDSLDTIQVCFESPQQPITYNHSSGSLRHSWTIGEPLLERAWVLQERFLSPRVVYFGSRQVFWECYELHTYEQRPGISFNYKPPSKLGKRIINNQATRSTRKTEQGVEIVLLRLYDPENEVENMFRDWYQVLSDYTRLKLTNPEDKLVAISAVAKRLRKLLDNAGLNSEYVAGIWQQRLPYSLIWFLRSRPPPLSNARVQVAPSWSWAAVNAGCDFLDIRGKTSDATILVSSQFTVRPKDVKIKDPLVDFQGIKLVLWGTKLIAHISTQGWQIQNLGALDLEPIRAKEMNRELISYITFDDWKKYSTENTRGQKFECIPLVLYEDEGEDLPYSFYCMVVEPEGPYYRRIGMATLYLSDKRYIWEAIGSTPKEEFVLI</sequence>
<gene>
    <name evidence="2" type="ORF">DM02DRAFT_348753</name>
</gene>
<organism evidence="2 3">
    <name type="scientific">Periconia macrospinosa</name>
    <dbReference type="NCBI Taxonomy" id="97972"/>
    <lineage>
        <taxon>Eukaryota</taxon>
        <taxon>Fungi</taxon>
        <taxon>Dikarya</taxon>
        <taxon>Ascomycota</taxon>
        <taxon>Pezizomycotina</taxon>
        <taxon>Dothideomycetes</taxon>
        <taxon>Pleosporomycetidae</taxon>
        <taxon>Pleosporales</taxon>
        <taxon>Massarineae</taxon>
        <taxon>Periconiaceae</taxon>
        <taxon>Periconia</taxon>
    </lineage>
</organism>
<dbReference type="Pfam" id="PF06985">
    <property type="entry name" value="HET"/>
    <property type="match status" value="1"/>
</dbReference>
<evidence type="ECO:0000259" key="1">
    <source>
        <dbReference type="Pfam" id="PF06985"/>
    </source>
</evidence>
<dbReference type="OrthoDB" id="2958217at2759"/>
<reference evidence="2 3" key="1">
    <citation type="journal article" date="2018" name="Sci. Rep.">
        <title>Comparative genomics provides insights into the lifestyle and reveals functional heterogeneity of dark septate endophytic fungi.</title>
        <authorList>
            <person name="Knapp D.G."/>
            <person name="Nemeth J.B."/>
            <person name="Barry K."/>
            <person name="Hainaut M."/>
            <person name="Henrissat B."/>
            <person name="Johnson J."/>
            <person name="Kuo A."/>
            <person name="Lim J.H.P."/>
            <person name="Lipzen A."/>
            <person name="Nolan M."/>
            <person name="Ohm R.A."/>
            <person name="Tamas L."/>
            <person name="Grigoriev I.V."/>
            <person name="Spatafora J.W."/>
            <person name="Nagy L.G."/>
            <person name="Kovacs G.M."/>
        </authorList>
    </citation>
    <scope>NUCLEOTIDE SEQUENCE [LARGE SCALE GENOMIC DNA]</scope>
    <source>
        <strain evidence="2 3">DSE2036</strain>
    </source>
</reference>
<accession>A0A2V1DX34</accession>
<dbReference type="Proteomes" id="UP000244855">
    <property type="component" value="Unassembled WGS sequence"/>
</dbReference>
<proteinExistence type="predicted"/>
<dbReference type="PANTHER" id="PTHR33112">
    <property type="entry name" value="DOMAIN PROTEIN, PUTATIVE-RELATED"/>
    <property type="match status" value="1"/>
</dbReference>
<name>A0A2V1DX34_9PLEO</name>
<protein>
    <submittedName>
        <fullName evidence="2">HET-domain-containing protein</fullName>
    </submittedName>
</protein>
<dbReference type="InterPro" id="IPR010730">
    <property type="entry name" value="HET"/>
</dbReference>
<evidence type="ECO:0000313" key="3">
    <source>
        <dbReference type="Proteomes" id="UP000244855"/>
    </source>
</evidence>
<dbReference type="EMBL" id="KZ805358">
    <property type="protein sequence ID" value="PVI01400.1"/>
    <property type="molecule type" value="Genomic_DNA"/>
</dbReference>
<keyword evidence="3" id="KW-1185">Reference proteome</keyword>